<dbReference type="InterPro" id="IPR059049">
    <property type="entry name" value="TSEN34_N"/>
</dbReference>
<dbReference type="InterPro" id="IPR011856">
    <property type="entry name" value="tRNA_endonuc-like_dom_sf"/>
</dbReference>
<dbReference type="EMBL" id="JAWIZZ010000031">
    <property type="protein sequence ID" value="KAK5781627.1"/>
    <property type="molecule type" value="Genomic_DNA"/>
</dbReference>
<dbReference type="Gene3D" id="3.40.1350.10">
    <property type="match status" value="1"/>
</dbReference>
<protein>
    <recommendedName>
        <fullName evidence="7 8">tRNA-splicing endonuclease subunit Sen34</fullName>
        <ecNumber evidence="2 8">4.6.1.16</ecNumber>
    </recommendedName>
</protein>
<dbReference type="NCBIfam" id="TIGR00324">
    <property type="entry name" value="endA"/>
    <property type="match status" value="1"/>
</dbReference>
<evidence type="ECO:0000313" key="12">
    <source>
        <dbReference type="EMBL" id="KAK5781627.1"/>
    </source>
</evidence>
<accession>A0AAN7WSJ4</accession>
<dbReference type="EC" id="4.6.1.16" evidence="2 8"/>
<evidence type="ECO:0000259" key="10">
    <source>
        <dbReference type="Pfam" id="PF01974"/>
    </source>
</evidence>
<comment type="caution">
    <text evidence="12">The sequence shown here is derived from an EMBL/GenBank/DDBJ whole genome shotgun (WGS) entry which is preliminary data.</text>
</comment>
<dbReference type="GO" id="GO:0000213">
    <property type="term" value="F:tRNA-intron lyase activity"/>
    <property type="evidence" value="ECO:0007669"/>
    <property type="project" value="UniProtKB-UniRule"/>
</dbReference>
<evidence type="ECO:0000256" key="7">
    <source>
        <dbReference type="ARBA" id="ARBA00070870"/>
    </source>
</evidence>
<evidence type="ECO:0000256" key="6">
    <source>
        <dbReference type="ARBA" id="ARBA00062123"/>
    </source>
</evidence>
<comment type="subunit">
    <text evidence="6">Heterotetramer composed of SEN2, SEN15, SEN34 and SEN54. Interacts directly with SEN15.</text>
</comment>
<dbReference type="GO" id="GO:0000379">
    <property type="term" value="P:tRNA-type intron splice site recognition and cleavage"/>
    <property type="evidence" value="ECO:0007669"/>
    <property type="project" value="UniProtKB-UniRule"/>
</dbReference>
<feature type="active site" evidence="9">
    <location>
        <position position="229"/>
    </location>
</feature>
<reference evidence="13" key="1">
    <citation type="submission" date="2023-07" db="EMBL/GenBank/DDBJ databases">
        <title>A draft genome of Kazachstania heterogenica Y-27499.</title>
        <authorList>
            <person name="Donic C."/>
            <person name="Kralova J.S."/>
            <person name="Fidel L."/>
            <person name="Ben-Dor S."/>
            <person name="Jung S."/>
        </authorList>
    </citation>
    <scope>NUCLEOTIDE SEQUENCE [LARGE SCALE GENOMIC DNA]</scope>
    <source>
        <strain evidence="13">Y27499</strain>
    </source>
</reference>
<feature type="domain" description="tRNA intron endonuclease catalytic" evidence="10">
    <location>
        <begin position="200"/>
        <end position="282"/>
    </location>
</feature>
<keyword evidence="4 8" id="KW-0456">Lyase</keyword>
<evidence type="ECO:0000313" key="13">
    <source>
        <dbReference type="Proteomes" id="UP001306508"/>
    </source>
</evidence>
<dbReference type="GO" id="GO:0000214">
    <property type="term" value="C:tRNA-intron endonuclease complex"/>
    <property type="evidence" value="ECO:0007669"/>
    <property type="project" value="UniProtKB-UniRule"/>
</dbReference>
<dbReference type="SUPFAM" id="SSF53032">
    <property type="entry name" value="tRNA-intron endonuclease catalytic domain-like"/>
    <property type="match status" value="1"/>
</dbReference>
<keyword evidence="13" id="KW-1185">Reference proteome</keyword>
<dbReference type="Proteomes" id="UP001306508">
    <property type="component" value="Unassembled WGS sequence"/>
</dbReference>
<evidence type="ECO:0000256" key="8">
    <source>
        <dbReference type="PIRNR" id="PIRNR017250"/>
    </source>
</evidence>
<comment type="similarity">
    <text evidence="1 8">Belongs to the tRNA-intron endonuclease family.</text>
</comment>
<feature type="active site" evidence="9">
    <location>
        <position position="270"/>
    </location>
</feature>
<dbReference type="Pfam" id="PF26577">
    <property type="entry name" value="TSEN34_N"/>
    <property type="match status" value="1"/>
</dbReference>
<proteinExistence type="inferred from homology"/>
<dbReference type="InterPro" id="IPR016690">
    <property type="entry name" value="TSEN34"/>
</dbReference>
<feature type="domain" description="TSEN34 N-terminal" evidence="11">
    <location>
        <begin position="25"/>
        <end position="81"/>
    </location>
</feature>
<evidence type="ECO:0000256" key="3">
    <source>
        <dbReference type="ARBA" id="ARBA00022694"/>
    </source>
</evidence>
<sequence length="317" mass="35754">MGNSSLICIRLIVNDLNDDESTVCPMVFSVDDVLKLRKLGICGILSGTLPTATQQNIFLSIPLKLMVEETIWLVLHGYAKLDLIKGPMSRHFNSILESKSDQLWEISRKKLLQSFELQREYKKEQHELKLKQLGLEQSKNDVSATSSSNDNNKFIESSLFVETSNVSSILDYSVDEKREITKSSTSTDLLHYLITNYSTWNNYLLYQSLKEQSYVMLPGGRFGGLYIAYPGDPLRYHSHLTIDSALDYYNDPIDFISLTSGARLGTAVKKLWVIGGVKENKNHTMNETINVEDSGLHSLKLGTITTSFFSIEWAGFG</sequence>
<dbReference type="InterPro" id="IPR006677">
    <property type="entry name" value="tRNA_intron_Endonuc_cat-like"/>
</dbReference>
<evidence type="ECO:0000256" key="9">
    <source>
        <dbReference type="PIRSR" id="PIRSR017250-50"/>
    </source>
</evidence>
<evidence type="ECO:0000256" key="4">
    <source>
        <dbReference type="ARBA" id="ARBA00023239"/>
    </source>
</evidence>
<evidence type="ECO:0000256" key="2">
    <source>
        <dbReference type="ARBA" id="ARBA00012573"/>
    </source>
</evidence>
<organism evidence="12 13">
    <name type="scientific">Arxiozyma heterogenica</name>
    <dbReference type="NCBI Taxonomy" id="278026"/>
    <lineage>
        <taxon>Eukaryota</taxon>
        <taxon>Fungi</taxon>
        <taxon>Dikarya</taxon>
        <taxon>Ascomycota</taxon>
        <taxon>Saccharomycotina</taxon>
        <taxon>Saccharomycetes</taxon>
        <taxon>Saccharomycetales</taxon>
        <taxon>Saccharomycetaceae</taxon>
        <taxon>Arxiozyma</taxon>
    </lineage>
</organism>
<evidence type="ECO:0000256" key="5">
    <source>
        <dbReference type="ARBA" id="ARBA00059865"/>
    </source>
</evidence>
<dbReference type="PANTHER" id="PTHR13070:SF0">
    <property type="entry name" value="TRNA-SPLICING ENDONUCLEASE SUBUNIT SEN34"/>
    <property type="match status" value="1"/>
</dbReference>
<dbReference type="InterPro" id="IPR006676">
    <property type="entry name" value="tRNA_splic"/>
</dbReference>
<keyword evidence="3 8" id="KW-0819">tRNA processing</keyword>
<feature type="active site" evidence="9">
    <location>
        <position position="237"/>
    </location>
</feature>
<dbReference type="PIRSF" id="PIRSF017250">
    <property type="entry name" value="tRNA_splic_SEN34"/>
    <property type="match status" value="1"/>
</dbReference>
<dbReference type="PANTHER" id="PTHR13070">
    <property type="entry name" value="TRNA-SPLICING ENDONUCLEASE SUBUNIT SEN34-RELATED"/>
    <property type="match status" value="1"/>
</dbReference>
<dbReference type="FunFam" id="3.40.1350.10:FF:000008">
    <property type="entry name" value="tRNA-splicing endonuclease subunit Sen34"/>
    <property type="match status" value="1"/>
</dbReference>
<dbReference type="GO" id="GO:0003676">
    <property type="term" value="F:nucleic acid binding"/>
    <property type="evidence" value="ECO:0007669"/>
    <property type="project" value="InterPro"/>
</dbReference>
<comment type="function">
    <text evidence="5">Constitutes one of the two catalytic subunit of the tRNA-splicing endonuclease complex, a complex responsible for identification and cleavage of the splice sites in pre-tRNA. It cleaves pre-tRNA at the 5'- and 3'-splice sites to release the intron. The products are an intron and two tRNA half-molecules bearing 2',3'-cyclic phosphate and 5'-OH termini. There are no conserved sequences at the splice sites, but the intron is invariably located at the same site in the gene, placing the splice sites an invariant distance from the constant structural features of the tRNA body. It probably carries the active site for 3'-splice site cleavage.</text>
</comment>
<dbReference type="AlphaFoldDB" id="A0AAN7WSJ4"/>
<evidence type="ECO:0000256" key="1">
    <source>
        <dbReference type="ARBA" id="ARBA00008078"/>
    </source>
</evidence>
<dbReference type="CDD" id="cd22363">
    <property type="entry name" value="tRNA-intron_lyase_C"/>
    <property type="match status" value="1"/>
</dbReference>
<evidence type="ECO:0000259" key="11">
    <source>
        <dbReference type="Pfam" id="PF26577"/>
    </source>
</evidence>
<dbReference type="InterPro" id="IPR036167">
    <property type="entry name" value="tRNA_intron_Endo_cat-like_sf"/>
</dbReference>
<dbReference type="Pfam" id="PF01974">
    <property type="entry name" value="tRNA_int_endo"/>
    <property type="match status" value="1"/>
</dbReference>
<gene>
    <name evidence="12" type="ORF">RI543_000809</name>
</gene>
<name>A0AAN7WSJ4_9SACH</name>